<gene>
    <name evidence="4" type="ORF">SAMIE_1005170</name>
</gene>
<dbReference type="InterPro" id="IPR001789">
    <property type="entry name" value="Sig_transdc_resp-reg_receiver"/>
</dbReference>
<evidence type="ECO:0000256" key="1">
    <source>
        <dbReference type="ARBA" id="ARBA00022553"/>
    </source>
</evidence>
<name>A0A494W122_9SPHN</name>
<dbReference type="PANTHER" id="PTHR44591:SF25">
    <property type="entry name" value="CHEMOTAXIS TWO-COMPONENT RESPONSE REGULATOR"/>
    <property type="match status" value="1"/>
</dbReference>
<feature type="domain" description="Response regulatory" evidence="3">
    <location>
        <begin position="5"/>
        <end position="119"/>
    </location>
</feature>
<dbReference type="Proteomes" id="UP000279959">
    <property type="component" value="Chromosome"/>
</dbReference>
<dbReference type="InterPro" id="IPR011006">
    <property type="entry name" value="CheY-like_superfamily"/>
</dbReference>
<protein>
    <submittedName>
        <fullName evidence="4">Response regulator</fullName>
    </submittedName>
</protein>
<evidence type="ECO:0000313" key="5">
    <source>
        <dbReference type="Proteomes" id="UP000279959"/>
    </source>
</evidence>
<dbReference type="Gene3D" id="3.40.50.2300">
    <property type="match status" value="1"/>
</dbReference>
<keyword evidence="5" id="KW-1185">Reference proteome</keyword>
<dbReference type="KEGG" id="sami:SAMIE_1005170"/>
<dbReference type="PROSITE" id="PS50110">
    <property type="entry name" value="RESPONSE_REGULATORY"/>
    <property type="match status" value="1"/>
</dbReference>
<evidence type="ECO:0000256" key="2">
    <source>
        <dbReference type="PROSITE-ProRule" id="PRU00169"/>
    </source>
</evidence>
<organism evidence="4 5">
    <name type="scientific">Sphingobium amiense</name>
    <dbReference type="NCBI Taxonomy" id="135719"/>
    <lineage>
        <taxon>Bacteria</taxon>
        <taxon>Pseudomonadati</taxon>
        <taxon>Pseudomonadota</taxon>
        <taxon>Alphaproteobacteria</taxon>
        <taxon>Sphingomonadales</taxon>
        <taxon>Sphingomonadaceae</taxon>
        <taxon>Sphingobium</taxon>
    </lineage>
</organism>
<dbReference type="GO" id="GO:0000160">
    <property type="term" value="P:phosphorelay signal transduction system"/>
    <property type="evidence" value="ECO:0007669"/>
    <property type="project" value="InterPro"/>
</dbReference>
<accession>A0A494W122</accession>
<dbReference type="SMART" id="SM00448">
    <property type="entry name" value="REC"/>
    <property type="match status" value="1"/>
</dbReference>
<proteinExistence type="predicted"/>
<dbReference type="RefSeq" id="WP_066697753.1">
    <property type="nucleotide sequence ID" value="NZ_AP018664.1"/>
</dbReference>
<evidence type="ECO:0000313" key="4">
    <source>
        <dbReference type="EMBL" id="BBD97016.1"/>
    </source>
</evidence>
<reference evidence="4 5" key="1">
    <citation type="submission" date="2018-05" db="EMBL/GenBank/DDBJ databases">
        <title>Complete Genome Sequence of the Nonylphenol-Degrading Bacterium Sphingobium amiense DSM 16289T.</title>
        <authorList>
            <person name="Ootsuka M."/>
            <person name="Nishizawa T."/>
            <person name="Ohta H."/>
        </authorList>
    </citation>
    <scope>NUCLEOTIDE SEQUENCE [LARGE SCALE GENOMIC DNA]</scope>
    <source>
        <strain evidence="4 5">DSM 16289</strain>
    </source>
</reference>
<dbReference type="SUPFAM" id="SSF52172">
    <property type="entry name" value="CheY-like"/>
    <property type="match status" value="1"/>
</dbReference>
<dbReference type="Pfam" id="PF00072">
    <property type="entry name" value="Response_reg"/>
    <property type="match status" value="1"/>
</dbReference>
<feature type="modified residue" description="4-aspartylphosphate" evidence="2">
    <location>
        <position position="54"/>
    </location>
</feature>
<keyword evidence="1 2" id="KW-0597">Phosphoprotein</keyword>
<sequence>MSQKSIAIVDDDDYLRNALDNLVRSAGYLVVQFSSAEAFLARTCEAPPDLLLTDYNLGGIDGIELIRILRNSGDLIPALVMSAHDGEILRERALAAGALGFLEKPFVADHLLEMIEQGLKPKPSDLNGSF</sequence>
<dbReference type="EMBL" id="AP018664">
    <property type="protein sequence ID" value="BBD97016.1"/>
    <property type="molecule type" value="Genomic_DNA"/>
</dbReference>
<evidence type="ECO:0000259" key="3">
    <source>
        <dbReference type="PROSITE" id="PS50110"/>
    </source>
</evidence>
<dbReference type="PANTHER" id="PTHR44591">
    <property type="entry name" value="STRESS RESPONSE REGULATOR PROTEIN 1"/>
    <property type="match status" value="1"/>
</dbReference>
<dbReference type="AlphaFoldDB" id="A0A494W122"/>
<dbReference type="InterPro" id="IPR050595">
    <property type="entry name" value="Bact_response_regulator"/>
</dbReference>